<name>X1A924_9ZZZZ</name>
<gene>
    <name evidence="1" type="ORF">S01H4_04773</name>
</gene>
<reference evidence="1" key="1">
    <citation type="journal article" date="2014" name="Front. Microbiol.">
        <title>High frequency of phylogenetically diverse reductive dehalogenase-homologous genes in deep subseafloor sedimentary metagenomes.</title>
        <authorList>
            <person name="Kawai M."/>
            <person name="Futagami T."/>
            <person name="Toyoda A."/>
            <person name="Takaki Y."/>
            <person name="Nishi S."/>
            <person name="Hori S."/>
            <person name="Arai W."/>
            <person name="Tsubouchi T."/>
            <person name="Morono Y."/>
            <person name="Uchiyama I."/>
            <person name="Ito T."/>
            <person name="Fujiyama A."/>
            <person name="Inagaki F."/>
            <person name="Takami H."/>
        </authorList>
    </citation>
    <scope>NUCLEOTIDE SEQUENCE</scope>
    <source>
        <strain evidence="1">Expedition CK06-06</strain>
    </source>
</reference>
<dbReference type="AlphaFoldDB" id="X1A924"/>
<sequence>TADKREIKDFSKLPSATSFIRKTLYEIPNPSFKGKNLSIK</sequence>
<accession>X1A924</accession>
<proteinExistence type="predicted"/>
<organism evidence="1">
    <name type="scientific">marine sediment metagenome</name>
    <dbReference type="NCBI Taxonomy" id="412755"/>
    <lineage>
        <taxon>unclassified sequences</taxon>
        <taxon>metagenomes</taxon>
        <taxon>ecological metagenomes</taxon>
    </lineage>
</organism>
<dbReference type="EMBL" id="BART01001313">
    <property type="protein sequence ID" value="GAG66557.1"/>
    <property type="molecule type" value="Genomic_DNA"/>
</dbReference>
<feature type="non-terminal residue" evidence="1">
    <location>
        <position position="1"/>
    </location>
</feature>
<evidence type="ECO:0000313" key="1">
    <source>
        <dbReference type="EMBL" id="GAG66557.1"/>
    </source>
</evidence>
<protein>
    <submittedName>
        <fullName evidence="1">Uncharacterized protein</fullName>
    </submittedName>
</protein>
<comment type="caution">
    <text evidence="1">The sequence shown here is derived from an EMBL/GenBank/DDBJ whole genome shotgun (WGS) entry which is preliminary data.</text>
</comment>